<evidence type="ECO:0000313" key="1">
    <source>
        <dbReference type="EMBL" id="CAB4602673.1"/>
    </source>
</evidence>
<protein>
    <submittedName>
        <fullName evidence="1">Unannotated protein</fullName>
    </submittedName>
</protein>
<accession>A0A6J6GS33</accession>
<dbReference type="EMBL" id="CAFBRX010000065">
    <property type="protein sequence ID" value="CAB5122396.1"/>
    <property type="molecule type" value="Genomic_DNA"/>
</dbReference>
<reference evidence="1" key="1">
    <citation type="submission" date="2020-05" db="EMBL/GenBank/DDBJ databases">
        <authorList>
            <person name="Chiriac C."/>
            <person name="Salcher M."/>
            <person name="Ghai R."/>
            <person name="Kavagutti S V."/>
        </authorList>
    </citation>
    <scope>NUCLEOTIDE SEQUENCE</scope>
</reference>
<evidence type="ECO:0000313" key="2">
    <source>
        <dbReference type="EMBL" id="CAB5122396.1"/>
    </source>
</evidence>
<organism evidence="1">
    <name type="scientific">freshwater metagenome</name>
    <dbReference type="NCBI Taxonomy" id="449393"/>
    <lineage>
        <taxon>unclassified sequences</taxon>
        <taxon>metagenomes</taxon>
        <taxon>ecological metagenomes</taxon>
    </lineage>
</organism>
<dbReference type="AlphaFoldDB" id="A0A6J6GS33"/>
<proteinExistence type="predicted"/>
<name>A0A6J6GS33_9ZZZZ</name>
<gene>
    <name evidence="1" type="ORF">UFOPK1820_00844</name>
    <name evidence="2" type="ORF">UFOPK4422_00772</name>
</gene>
<sequence>MRIFGLIPFFLSSVNPNSLVMMMVPVGDVGMYPTVFISVSESVSGSLLHDGALERTFTDADAALADELPVLVFATVVNV</sequence>
<dbReference type="EMBL" id="CAEZUK010000127">
    <property type="protein sequence ID" value="CAB4602673.1"/>
    <property type="molecule type" value="Genomic_DNA"/>
</dbReference>